<accession>A0A8J2T9Z9</accession>
<feature type="compositionally biased region" description="Polar residues" evidence="7">
    <location>
        <begin position="1"/>
        <end position="14"/>
    </location>
</feature>
<evidence type="ECO:0000256" key="6">
    <source>
        <dbReference type="SAM" id="Coils"/>
    </source>
</evidence>
<organism evidence="8 9">
    <name type="scientific">Zygosaccharomyces bailii (strain CLIB 213 / ATCC 58445 / CBS 680 / BCRC 21525 / NBRC 1098 / NCYC 1416 / NRRL Y-2227)</name>
    <dbReference type="NCBI Taxonomy" id="1333698"/>
    <lineage>
        <taxon>Eukaryota</taxon>
        <taxon>Fungi</taxon>
        <taxon>Dikarya</taxon>
        <taxon>Ascomycota</taxon>
        <taxon>Saccharomycotina</taxon>
        <taxon>Saccharomycetes</taxon>
        <taxon>Saccharomycetales</taxon>
        <taxon>Saccharomycetaceae</taxon>
        <taxon>Zygosaccharomyces</taxon>
    </lineage>
</organism>
<reference evidence="9" key="1">
    <citation type="journal article" date="2013" name="Genome Announc.">
        <title>Genome sequence of the food spoilage yeast Zygosaccharomyces bailii CLIB 213(T).</title>
        <authorList>
            <person name="Galeote V."/>
            <person name="Bigey F."/>
            <person name="Devillers H."/>
            <person name="Neuveglise C."/>
            <person name="Dequin S."/>
        </authorList>
    </citation>
    <scope>NUCLEOTIDE SEQUENCE [LARGE SCALE GENOMIC DNA]</scope>
    <source>
        <strain evidence="9">CLIB 213 / ATCC 58445 / CBS 680 / CCRC 21525 / NBRC 1098 / NCYC 1416 / NRRL Y-2227</strain>
    </source>
</reference>
<evidence type="ECO:0000256" key="1">
    <source>
        <dbReference type="ARBA" id="ARBA00004123"/>
    </source>
</evidence>
<feature type="region of interest" description="Disordered" evidence="7">
    <location>
        <begin position="1"/>
        <end position="37"/>
    </location>
</feature>
<dbReference type="GO" id="GO:0005634">
    <property type="term" value="C:nucleus"/>
    <property type="evidence" value="ECO:0007669"/>
    <property type="project" value="UniProtKB-SubCell"/>
</dbReference>
<keyword evidence="9" id="KW-1185">Reference proteome</keyword>
<keyword evidence="3" id="KW-0227">DNA damage</keyword>
<dbReference type="Pfam" id="PF10376">
    <property type="entry name" value="Mei5"/>
    <property type="match status" value="1"/>
</dbReference>
<dbReference type="EMBL" id="HG316463">
    <property type="protein sequence ID" value="CDF91263.1"/>
    <property type="molecule type" value="Genomic_DNA"/>
</dbReference>
<dbReference type="OrthoDB" id="27934at2759"/>
<gene>
    <name evidence="8" type="ORF">BN860_03378g</name>
</gene>
<evidence type="ECO:0000256" key="5">
    <source>
        <dbReference type="ARBA" id="ARBA00023242"/>
    </source>
</evidence>
<dbReference type="Proteomes" id="UP000019375">
    <property type="component" value="Unassembled WGS sequence"/>
</dbReference>
<evidence type="ECO:0000256" key="3">
    <source>
        <dbReference type="ARBA" id="ARBA00022763"/>
    </source>
</evidence>
<keyword evidence="5" id="KW-0539">Nucleus</keyword>
<protein>
    <submittedName>
        <fullName evidence="8">ZYBA0S10-03378g1_1</fullName>
    </submittedName>
</protein>
<keyword evidence="4" id="KW-0234">DNA repair</keyword>
<evidence type="ECO:0000313" key="8">
    <source>
        <dbReference type="EMBL" id="CDF91263.1"/>
    </source>
</evidence>
<evidence type="ECO:0000256" key="4">
    <source>
        <dbReference type="ARBA" id="ARBA00023204"/>
    </source>
</evidence>
<dbReference type="Gene3D" id="6.10.140.1020">
    <property type="match status" value="1"/>
</dbReference>
<dbReference type="AlphaFoldDB" id="A0A8J2T9Z9"/>
<name>A0A8J2T9Z9_ZYGB2</name>
<dbReference type="InterPro" id="IPR018468">
    <property type="entry name" value="SFR1/Mei5"/>
</dbReference>
<feature type="coiled-coil region" evidence="6">
    <location>
        <begin position="59"/>
        <end position="86"/>
    </location>
</feature>
<evidence type="ECO:0000313" key="9">
    <source>
        <dbReference type="Proteomes" id="UP000019375"/>
    </source>
</evidence>
<evidence type="ECO:0000256" key="7">
    <source>
        <dbReference type="SAM" id="MobiDB-lite"/>
    </source>
</evidence>
<keyword evidence="6" id="KW-0175">Coiled coil</keyword>
<comment type="similarity">
    <text evidence="2">Belongs to the SFR1/MEI5 family.</text>
</comment>
<feature type="compositionally biased region" description="Polar residues" evidence="7">
    <location>
        <begin position="22"/>
        <end position="37"/>
    </location>
</feature>
<sequence>MGVSTPTNNSQHCKQTNKKRSTVVSPMGNHQQLPPTPYTLTKSCIPRVHKESIEERKLANRLKLLNNELKKQVDSYKKTNNQLGQAIKILRKYDQETKILLLIDKWRSISQGGMSYMLNSTLLKIDRMGGYEELRRKELEAEKRKIEYQVDDRLQDEMDNVLESEEFKALPDEDQEEYKARMQNRIDEMTIWKEKELLKLDEKLKSNSEKEMTMRELSQRLKVDYDLVFAE</sequence>
<dbReference type="GO" id="GO:0006281">
    <property type="term" value="P:DNA repair"/>
    <property type="evidence" value="ECO:0007669"/>
    <property type="project" value="UniProtKB-KW"/>
</dbReference>
<evidence type="ECO:0000256" key="2">
    <source>
        <dbReference type="ARBA" id="ARBA00008729"/>
    </source>
</evidence>
<comment type="subcellular location">
    <subcellularLocation>
        <location evidence="1">Nucleus</location>
    </subcellularLocation>
</comment>
<proteinExistence type="inferred from homology"/>